<reference evidence="2 3" key="1">
    <citation type="submission" date="2017-06" db="EMBL/GenBank/DDBJ databases">
        <authorList>
            <consortium name="Pathogen Informatics"/>
        </authorList>
    </citation>
    <scope>NUCLEOTIDE SEQUENCE [LARGE SCALE GENOMIC DNA]</scope>
    <source>
        <strain evidence="2 3">NCTC13839</strain>
    </source>
</reference>
<proteinExistence type="predicted"/>
<gene>
    <name evidence="2" type="ORF">SAMEA4384403_01392</name>
</gene>
<dbReference type="KEGG" id="sste:SAMEA4384403_1392"/>
<dbReference type="EMBL" id="LT906462">
    <property type="protein sequence ID" value="SNV68407.1"/>
    <property type="molecule type" value="Genomic_DNA"/>
</dbReference>
<dbReference type="PANTHER" id="PTHR43441">
    <property type="entry name" value="RIBOSOMAL-PROTEIN-SERINE ACETYLTRANSFERASE"/>
    <property type="match status" value="1"/>
</dbReference>
<protein>
    <submittedName>
        <fullName evidence="2">Ribosomal-protein-L7p-serine acetyltransferase</fullName>
    </submittedName>
</protein>
<dbReference type="Pfam" id="PF13302">
    <property type="entry name" value="Acetyltransf_3"/>
    <property type="match status" value="1"/>
</dbReference>
<dbReference type="Proteomes" id="UP000242084">
    <property type="component" value="Chromosome 1"/>
</dbReference>
<organism evidence="2 3">
    <name type="scientific">Mammaliicoccus stepanovicii</name>
    <dbReference type="NCBI Taxonomy" id="643214"/>
    <lineage>
        <taxon>Bacteria</taxon>
        <taxon>Bacillati</taxon>
        <taxon>Bacillota</taxon>
        <taxon>Bacilli</taxon>
        <taxon>Bacillales</taxon>
        <taxon>Staphylococcaceae</taxon>
        <taxon>Mammaliicoccus</taxon>
    </lineage>
</organism>
<evidence type="ECO:0000313" key="3">
    <source>
        <dbReference type="Proteomes" id="UP000242084"/>
    </source>
</evidence>
<dbReference type="AlphaFoldDB" id="A0A239ZBY7"/>
<dbReference type="PANTHER" id="PTHR43441:SF3">
    <property type="entry name" value="ACETYLTRANSFERASE"/>
    <property type="match status" value="1"/>
</dbReference>
<dbReference type="OrthoDB" id="9799321at2"/>
<dbReference type="GO" id="GO:1990189">
    <property type="term" value="F:protein N-terminal-serine acetyltransferase activity"/>
    <property type="evidence" value="ECO:0007669"/>
    <property type="project" value="TreeGrafter"/>
</dbReference>
<keyword evidence="2" id="KW-0808">Transferase</keyword>
<sequence length="194" mass="22865">MNSLESFDLKLETERLVILAGNQVWAYKDTIKEEMINSARDLKEWIGFFNYNFDESKVVEFINMTTDISNNSSFLRYFLFEKQTMDFVGSVVLQDIDYRLPSCEIGYWTVTSQQGNGYMTEAIRQITQYLIEYRQFVRIEAYIDVKNVKSIQTIEDCEFEREGMLKNSDLNANETKLINEVLYALTTPIHFKQK</sequence>
<keyword evidence="3" id="KW-1185">Reference proteome</keyword>
<evidence type="ECO:0000313" key="2">
    <source>
        <dbReference type="EMBL" id="SNV68407.1"/>
    </source>
</evidence>
<dbReference type="Gene3D" id="3.40.630.30">
    <property type="match status" value="1"/>
</dbReference>
<dbReference type="GO" id="GO:0008999">
    <property type="term" value="F:protein-N-terminal-alanine acetyltransferase activity"/>
    <property type="evidence" value="ECO:0007669"/>
    <property type="project" value="TreeGrafter"/>
</dbReference>
<accession>A0A239ZBY7</accession>
<dbReference type="InterPro" id="IPR016181">
    <property type="entry name" value="Acyl_CoA_acyltransferase"/>
</dbReference>
<dbReference type="GO" id="GO:0005737">
    <property type="term" value="C:cytoplasm"/>
    <property type="evidence" value="ECO:0007669"/>
    <property type="project" value="TreeGrafter"/>
</dbReference>
<dbReference type="RefSeq" id="WP_095088070.1">
    <property type="nucleotide sequence ID" value="NZ_BMDM01000005.1"/>
</dbReference>
<evidence type="ECO:0000259" key="1">
    <source>
        <dbReference type="Pfam" id="PF13302"/>
    </source>
</evidence>
<dbReference type="SUPFAM" id="SSF55729">
    <property type="entry name" value="Acyl-CoA N-acyltransferases (Nat)"/>
    <property type="match status" value="1"/>
</dbReference>
<name>A0A239ZBY7_9STAP</name>
<dbReference type="InterPro" id="IPR000182">
    <property type="entry name" value="GNAT_dom"/>
</dbReference>
<feature type="domain" description="N-acetyltransferase" evidence="1">
    <location>
        <begin position="37"/>
        <end position="159"/>
    </location>
</feature>
<dbReference type="InterPro" id="IPR051908">
    <property type="entry name" value="Ribosomal_N-acetyltransferase"/>
</dbReference>